<dbReference type="InterPro" id="IPR013223">
    <property type="entry name" value="RNase_B_OB_dom"/>
</dbReference>
<evidence type="ECO:0000256" key="9">
    <source>
        <dbReference type="SAM" id="MobiDB-lite"/>
    </source>
</evidence>
<comment type="catalytic activity">
    <reaction evidence="1 8">
        <text>Exonucleolytic cleavage in the 3'- to 5'-direction to yield nucleoside 5'-phosphates.</text>
        <dbReference type="EC" id="3.1.13.1"/>
    </reaction>
</comment>
<dbReference type="InterPro" id="IPR003029">
    <property type="entry name" value="S1_domain"/>
</dbReference>
<comment type="function">
    <text evidence="8">3'-5' exoribonuclease that releases 5'-nucleoside monophosphates and is involved in maturation of structured RNAs.</text>
</comment>
<dbReference type="PROSITE" id="PS01175">
    <property type="entry name" value="RIBONUCLEASE_II"/>
    <property type="match status" value="1"/>
</dbReference>
<reference evidence="11" key="1">
    <citation type="submission" date="2021-12" db="EMBL/GenBank/DDBJ databases">
        <authorList>
            <person name="Rodrigo-Torres L."/>
            <person name="Arahal R. D."/>
            <person name="Lucena T."/>
        </authorList>
    </citation>
    <scope>NUCLEOTIDE SEQUENCE</scope>
    <source>
        <strain evidence="11">CECT 8267</strain>
    </source>
</reference>
<dbReference type="EC" id="3.1.13.1" evidence="8"/>
<dbReference type="Pfam" id="PF08206">
    <property type="entry name" value="OB_RNB"/>
    <property type="match status" value="1"/>
</dbReference>
<dbReference type="EMBL" id="CAKLPX010000001">
    <property type="protein sequence ID" value="CAH0991594.1"/>
    <property type="molecule type" value="Genomic_DNA"/>
</dbReference>
<dbReference type="SUPFAM" id="SSF50249">
    <property type="entry name" value="Nucleic acid-binding proteins"/>
    <property type="match status" value="4"/>
</dbReference>
<keyword evidence="12" id="KW-1185">Reference proteome</keyword>
<dbReference type="RefSeq" id="WP_237444239.1">
    <property type="nucleotide sequence ID" value="NZ_CAKLPX010000001.1"/>
</dbReference>
<feature type="compositionally biased region" description="Low complexity" evidence="9">
    <location>
        <begin position="802"/>
        <end position="812"/>
    </location>
</feature>
<evidence type="ECO:0000256" key="4">
    <source>
        <dbReference type="ARBA" id="ARBA00022722"/>
    </source>
</evidence>
<dbReference type="NCBIfam" id="TIGR00358">
    <property type="entry name" value="3_prime_RNase"/>
    <property type="match status" value="1"/>
</dbReference>
<dbReference type="NCBIfam" id="NF008648">
    <property type="entry name" value="PRK11642.1"/>
    <property type="match status" value="1"/>
</dbReference>
<evidence type="ECO:0000256" key="7">
    <source>
        <dbReference type="ARBA" id="ARBA00022884"/>
    </source>
</evidence>
<feature type="compositionally biased region" description="Polar residues" evidence="9">
    <location>
        <begin position="789"/>
        <end position="801"/>
    </location>
</feature>
<dbReference type="Pfam" id="PF00773">
    <property type="entry name" value="RNB"/>
    <property type="match status" value="1"/>
</dbReference>
<dbReference type="InterPro" id="IPR022966">
    <property type="entry name" value="RNase_II/R_CS"/>
</dbReference>
<dbReference type="NCBIfam" id="TIGR02063">
    <property type="entry name" value="RNase_R"/>
    <property type="match status" value="1"/>
</dbReference>
<keyword evidence="6 8" id="KW-0269">Exonuclease</keyword>
<evidence type="ECO:0000256" key="8">
    <source>
        <dbReference type="HAMAP-Rule" id="MF_01895"/>
    </source>
</evidence>
<dbReference type="PANTHER" id="PTHR23355">
    <property type="entry name" value="RIBONUCLEASE"/>
    <property type="match status" value="1"/>
</dbReference>
<feature type="domain" description="S1 motif" evidence="10">
    <location>
        <begin position="668"/>
        <end position="749"/>
    </location>
</feature>
<dbReference type="SMART" id="SM00316">
    <property type="entry name" value="S1"/>
    <property type="match status" value="1"/>
</dbReference>
<feature type="compositionally biased region" description="Basic and acidic residues" evidence="9">
    <location>
        <begin position="1"/>
        <end position="22"/>
    </location>
</feature>
<dbReference type="CDD" id="cd04471">
    <property type="entry name" value="S1_RNase_R"/>
    <property type="match status" value="1"/>
</dbReference>
<name>A0ABM9AEG0_9GAMM</name>
<sequence length="846" mass="94914">MADSQKQDKQKQHNSADPHATREAGNYSNPIPSREYILDYLKDFPQGKRHLELAEDLGLNDDDSIEALRRRLRAMERDGQAARMQKGRYVPIESLPLVRGKVQGHRDGFGFLIPEDGSKDLFLHNKQMSWVFDGDVIVARDSGSSFKGKREAIIVEVIERNTEQLVGRFFRRGEGGFVVPDSGRITQEVSVAPALVAGAQDGQYVVVDIIEQPTSRRQPEGKVVEVMGDYLAPGMEIEVAIRSHDIPYLWPQALRDETAILTAEVAEQDKQHRVDLRDKHFVTIDGEDARDFDDAVYAETKKSGGWRLWVAIADVSHYVRPGTALDEEAVTRATSVYFPDNVIPMLPEILSNGLCSLNPKVDRLAMICEMTVSAGGKLSGYTFYEGLINSHARMTYTEVGAMLEADSPKREKLRHKFANVSADIDTLHNLFDALMDSRKKRGAIEFETVETKLLFDEDRKVKQIVPVHRNVAHRIIEECMLCANVAAAKFLEKHELDGLYRVHEGPKEKKLDNLRQYLGELGLELSGGKKPTPGDYQHLLAAIADRPDALVVQTMLLRSMSQAVYQPDNEGHFGLNYPAYTHFTSPIRRYPDLLTHRAIRYVVRSKASKHVRKVEGAEVLSAEAIYPYNTEKMLVLGEQCSMAERRADEATRDVMAWLKCEYLSDHVGDAFTGVVSAVTGFGLFVELKDVYVEGLIHISALDKDFYQFDQAKQRLVGERTRVTFQLGDELVVQVARVDMEEKKIHLSLLDQAPRRARKNAKKVLDDSKAKSKKRANKGKGKGRNLDAKISQSKKQSQAGATPSSEGESPVSEGAKKPRKRKPKKSTTPKGKKRAAKKKADKMPRNG</sequence>
<evidence type="ECO:0000256" key="6">
    <source>
        <dbReference type="ARBA" id="ARBA00022839"/>
    </source>
</evidence>
<keyword evidence="3 8" id="KW-0963">Cytoplasm</keyword>
<dbReference type="PANTHER" id="PTHR23355:SF9">
    <property type="entry name" value="DIS3-LIKE EXONUCLEASE 2"/>
    <property type="match status" value="1"/>
</dbReference>
<evidence type="ECO:0000313" key="12">
    <source>
        <dbReference type="Proteomes" id="UP000838100"/>
    </source>
</evidence>
<evidence type="ECO:0000256" key="5">
    <source>
        <dbReference type="ARBA" id="ARBA00022801"/>
    </source>
</evidence>
<feature type="region of interest" description="Disordered" evidence="9">
    <location>
        <begin position="1"/>
        <end position="31"/>
    </location>
</feature>
<dbReference type="GO" id="GO:0008859">
    <property type="term" value="F:exoribonuclease II activity"/>
    <property type="evidence" value="ECO:0007669"/>
    <property type="project" value="UniProtKB-EC"/>
</dbReference>
<dbReference type="InterPro" id="IPR040476">
    <property type="entry name" value="CSD2"/>
</dbReference>
<dbReference type="Pfam" id="PF17876">
    <property type="entry name" value="CSD2"/>
    <property type="match status" value="1"/>
</dbReference>
<gene>
    <name evidence="8 11" type="primary">rnr</name>
    <name evidence="11" type="ORF">SIN8267_01703</name>
</gene>
<dbReference type="Gene3D" id="2.40.50.140">
    <property type="entry name" value="Nucleic acid-binding proteins"/>
    <property type="match status" value="2"/>
</dbReference>
<dbReference type="Pfam" id="PF00575">
    <property type="entry name" value="S1"/>
    <property type="match status" value="1"/>
</dbReference>
<dbReference type="SMART" id="SM00357">
    <property type="entry name" value="CSP"/>
    <property type="match status" value="1"/>
</dbReference>
<dbReference type="InterPro" id="IPR001900">
    <property type="entry name" value="RNase_II/R"/>
</dbReference>
<comment type="caution">
    <text evidence="11">The sequence shown here is derived from an EMBL/GenBank/DDBJ whole genome shotgun (WGS) entry which is preliminary data.</text>
</comment>
<comment type="similarity">
    <text evidence="8">Belongs to the RNR ribonuclease family. RNase R subfamily.</text>
</comment>
<evidence type="ECO:0000256" key="1">
    <source>
        <dbReference type="ARBA" id="ARBA00001849"/>
    </source>
</evidence>
<dbReference type="InterPro" id="IPR012340">
    <property type="entry name" value="NA-bd_OB-fold"/>
</dbReference>
<accession>A0ABM9AEG0</accession>
<dbReference type="SMART" id="SM00955">
    <property type="entry name" value="RNB"/>
    <property type="match status" value="1"/>
</dbReference>
<evidence type="ECO:0000256" key="3">
    <source>
        <dbReference type="ARBA" id="ARBA00022490"/>
    </source>
</evidence>
<organism evidence="11 12">
    <name type="scientific">Sinobacterium norvegicum</name>
    <dbReference type="NCBI Taxonomy" id="1641715"/>
    <lineage>
        <taxon>Bacteria</taxon>
        <taxon>Pseudomonadati</taxon>
        <taxon>Pseudomonadota</taxon>
        <taxon>Gammaproteobacteria</taxon>
        <taxon>Cellvibrionales</taxon>
        <taxon>Spongiibacteraceae</taxon>
        <taxon>Sinobacterium</taxon>
    </lineage>
</organism>
<evidence type="ECO:0000256" key="2">
    <source>
        <dbReference type="ARBA" id="ARBA00004496"/>
    </source>
</evidence>
<dbReference type="InterPro" id="IPR011129">
    <property type="entry name" value="CSD"/>
</dbReference>
<comment type="subcellular location">
    <subcellularLocation>
        <location evidence="2 8">Cytoplasm</location>
    </subcellularLocation>
</comment>
<evidence type="ECO:0000259" key="10">
    <source>
        <dbReference type="PROSITE" id="PS50126"/>
    </source>
</evidence>
<keyword evidence="5 8" id="KW-0378">Hydrolase</keyword>
<evidence type="ECO:0000313" key="11">
    <source>
        <dbReference type="EMBL" id="CAH0991594.1"/>
    </source>
</evidence>
<dbReference type="HAMAP" id="MF_01895">
    <property type="entry name" value="RNase_R"/>
    <property type="match status" value="1"/>
</dbReference>
<dbReference type="InterPro" id="IPR004476">
    <property type="entry name" value="RNase_II/RNase_R"/>
</dbReference>
<proteinExistence type="inferred from homology"/>
<dbReference type="Proteomes" id="UP000838100">
    <property type="component" value="Unassembled WGS sequence"/>
</dbReference>
<keyword evidence="7 8" id="KW-0694">RNA-binding</keyword>
<feature type="compositionally biased region" description="Basic residues" evidence="9">
    <location>
        <begin position="816"/>
        <end position="839"/>
    </location>
</feature>
<feature type="region of interest" description="Disordered" evidence="9">
    <location>
        <begin position="755"/>
        <end position="846"/>
    </location>
</feature>
<dbReference type="InterPro" id="IPR050180">
    <property type="entry name" value="RNR_Ribonuclease"/>
</dbReference>
<protein>
    <recommendedName>
        <fullName evidence="8">Ribonuclease R</fullName>
        <shortName evidence="8">RNase R</shortName>
        <ecNumber evidence="8">3.1.13.1</ecNumber>
    </recommendedName>
</protein>
<keyword evidence="4 8" id="KW-0540">Nuclease</keyword>
<dbReference type="InterPro" id="IPR011805">
    <property type="entry name" value="RNase_R"/>
</dbReference>
<dbReference type="PROSITE" id="PS50126">
    <property type="entry name" value="S1"/>
    <property type="match status" value="1"/>
</dbReference>
<feature type="compositionally biased region" description="Basic residues" evidence="9">
    <location>
        <begin position="770"/>
        <end position="782"/>
    </location>
</feature>